<dbReference type="PANTHER" id="PTHR31071:SF48">
    <property type="entry name" value="OS04G0625000 PROTEIN"/>
    <property type="match status" value="1"/>
</dbReference>
<dbReference type="InterPro" id="IPR043424">
    <property type="entry name" value="BLT-like"/>
</dbReference>
<feature type="region of interest" description="Disordered" evidence="2">
    <location>
        <begin position="476"/>
        <end position="500"/>
    </location>
</feature>
<reference evidence="3" key="1">
    <citation type="submission" date="2015-06" db="UniProtKB">
        <authorList>
            <consortium name="EnsemblPlants"/>
        </authorList>
    </citation>
    <scope>IDENTIFICATION</scope>
</reference>
<dbReference type="EnsemblPlants" id="EMT18623">
    <property type="protein sequence ID" value="EMT18623"/>
    <property type="gene ID" value="F775_16849"/>
</dbReference>
<accession>R7WAG6</accession>
<dbReference type="PANTHER" id="PTHR31071">
    <property type="entry name" value="GB|AAF24581.1"/>
    <property type="match status" value="1"/>
</dbReference>
<dbReference type="AlphaFoldDB" id="R7WAG6"/>
<protein>
    <submittedName>
        <fullName evidence="3">Uncharacterized protein</fullName>
    </submittedName>
</protein>
<sequence length="805" mass="92638">MVCGKSTDWSLDLADRLHIPRHLQVQLLKQDTLGHHQSLKNEISSPISVLERKSEELHKVQFHGSSPMIPVTTMEKATKWEPENMKGMESHDAYLIASQLNLLDEQQDASYVANLQLELRQARDRVGELESERRSTKKKLDHLFKKLAEEKAAWRSREHEKMRAVLEDMKANLDHEKKNRRRLELINMKLVNELKETKMSANQLVQEYDEERKTRELTEEVCNELAREVEEDKAEIEALKHDIQKLREEVDEERKMLQMAEVWREERVQMKLVDAKLTLDAKYTELSRLQQDVEAFVAGCSSARGDITVVEQAENIIHAIKSVRAQDVEFRYEPPAESEDIFSIFEELRPSEEPVIKDIEQCYKNSSIVCESEIQEASPMTDIFLEKPAKAVYSNKNPHNESEAGDASSWETISHEEMQGSSGSPDGSQSSINKIFDGSISWTSRNDFEYGEIEKLKDDLADAYLMTMTQPKKKESAISKLWKSSRPKNSDVSKKDATEALNGRSSNVRLSVGTHSTIESGVQDIGLSLSSCCCLRRKANLDHEKKNRRRLELINMKLVNELKETKMSANQLVQEYDEERKTRELTEEVCNELAREVEEDKAEIEALKHDIQKLREEVDEERKMLQMAEVWREERVQMKLVDAKLTLDAKYTELSRLQQDVEAFVAGCSSARGDITVVEQAENIIHAIKSVRAQDVEFRYEPPAESEDIFSIFEELRPSEEPVIKDIEQCYKNSSISGVQDIGLSSPSVGQWSSPDSMNIQFNRGFRGCMEYPRASQKHSLKEKLMEARMVSQKVQLRQVLKQKI</sequence>
<keyword evidence="1" id="KW-0175">Coiled coil</keyword>
<feature type="coiled-coil region" evidence="1">
    <location>
        <begin position="112"/>
        <end position="256"/>
    </location>
</feature>
<feature type="compositionally biased region" description="Basic and acidic residues" evidence="2">
    <location>
        <begin position="488"/>
        <end position="498"/>
    </location>
</feature>
<feature type="coiled-coil region" evidence="1">
    <location>
        <begin position="555"/>
        <end position="624"/>
    </location>
</feature>
<evidence type="ECO:0000256" key="1">
    <source>
        <dbReference type="SAM" id="Coils"/>
    </source>
</evidence>
<proteinExistence type="predicted"/>
<evidence type="ECO:0000256" key="2">
    <source>
        <dbReference type="SAM" id="MobiDB-lite"/>
    </source>
</evidence>
<evidence type="ECO:0000313" key="3">
    <source>
        <dbReference type="EnsemblPlants" id="EMT18623"/>
    </source>
</evidence>
<name>R7WAG6_AEGTA</name>
<organism evidence="3">
    <name type="scientific">Aegilops tauschii</name>
    <name type="common">Tausch's goatgrass</name>
    <name type="synonym">Aegilops squarrosa</name>
    <dbReference type="NCBI Taxonomy" id="37682"/>
    <lineage>
        <taxon>Eukaryota</taxon>
        <taxon>Viridiplantae</taxon>
        <taxon>Streptophyta</taxon>
        <taxon>Embryophyta</taxon>
        <taxon>Tracheophyta</taxon>
        <taxon>Spermatophyta</taxon>
        <taxon>Magnoliopsida</taxon>
        <taxon>Liliopsida</taxon>
        <taxon>Poales</taxon>
        <taxon>Poaceae</taxon>
        <taxon>BOP clade</taxon>
        <taxon>Pooideae</taxon>
        <taxon>Triticodae</taxon>
        <taxon>Triticeae</taxon>
        <taxon>Triticinae</taxon>
        <taxon>Aegilops</taxon>
    </lineage>
</organism>